<dbReference type="PANTHER" id="PTHR28266:SF1">
    <property type="entry name" value="LARGE RIBOSOMAL SUBUNIT PROTEIN ML58"/>
    <property type="match status" value="1"/>
</dbReference>
<name>A0AAF0DKE7_9EURO</name>
<protein>
    <recommendedName>
        <fullName evidence="3">60S ribosomal protein L20</fullName>
    </recommendedName>
</protein>
<evidence type="ECO:0000313" key="1">
    <source>
        <dbReference type="EMBL" id="WEW60375.1"/>
    </source>
</evidence>
<dbReference type="Proteomes" id="UP001219355">
    <property type="component" value="Chromosome 4"/>
</dbReference>
<dbReference type="PANTHER" id="PTHR28266">
    <property type="entry name" value="54S RIBOSOMAL PROTEIN L20, MITOCHONDRIAL"/>
    <property type="match status" value="1"/>
</dbReference>
<sequence>MVSPVVLVKRPILTLPFLLPFYCESTALVAQRSQSTYRRLKQRLRVKPDASFGYSPAAENDHIIYNPPSNAPSVYRTPTKFLPPNDVRRKLRADSDFDVSNTTQNLPLVFKPSSDKKQFLTAKDIEEMRQLRLRDPMIWSRGKLAKRFGCSPLFVGMVCEASPEKKTIQRQVLEAVKSRWGTKRTIAREDRELRKEVWARDQ</sequence>
<dbReference type="AlphaFoldDB" id="A0AAF0DKE7"/>
<reference evidence="1" key="1">
    <citation type="submission" date="2023-03" db="EMBL/GenBank/DDBJ databases">
        <title>Emydomyces testavorans Genome Sequence.</title>
        <authorList>
            <person name="Hoyer L."/>
        </authorList>
    </citation>
    <scope>NUCLEOTIDE SEQUENCE</scope>
    <source>
        <strain evidence="1">16-2883</strain>
    </source>
</reference>
<gene>
    <name evidence="1" type="ORF">PRK78_005860</name>
</gene>
<dbReference type="Pfam" id="PF12824">
    <property type="entry name" value="MRP-L20"/>
    <property type="match status" value="1"/>
</dbReference>
<accession>A0AAF0DKE7</accession>
<organism evidence="1 2">
    <name type="scientific">Emydomyces testavorans</name>
    <dbReference type="NCBI Taxonomy" id="2070801"/>
    <lineage>
        <taxon>Eukaryota</taxon>
        <taxon>Fungi</taxon>
        <taxon>Dikarya</taxon>
        <taxon>Ascomycota</taxon>
        <taxon>Pezizomycotina</taxon>
        <taxon>Eurotiomycetes</taxon>
        <taxon>Eurotiomycetidae</taxon>
        <taxon>Onygenales</taxon>
        <taxon>Nannizziopsiaceae</taxon>
        <taxon>Emydomyces</taxon>
    </lineage>
</organism>
<dbReference type="GO" id="GO:0005762">
    <property type="term" value="C:mitochondrial large ribosomal subunit"/>
    <property type="evidence" value="ECO:0007669"/>
    <property type="project" value="TreeGrafter"/>
</dbReference>
<keyword evidence="2" id="KW-1185">Reference proteome</keyword>
<evidence type="ECO:0000313" key="2">
    <source>
        <dbReference type="Proteomes" id="UP001219355"/>
    </source>
</evidence>
<dbReference type="EMBL" id="CP120630">
    <property type="protein sequence ID" value="WEW60375.1"/>
    <property type="molecule type" value="Genomic_DNA"/>
</dbReference>
<dbReference type="InterPro" id="IPR024388">
    <property type="entry name" value="Ribosomal_mL58"/>
</dbReference>
<dbReference type="GO" id="GO:0003735">
    <property type="term" value="F:structural constituent of ribosome"/>
    <property type="evidence" value="ECO:0007669"/>
    <property type="project" value="TreeGrafter"/>
</dbReference>
<evidence type="ECO:0008006" key="3">
    <source>
        <dbReference type="Google" id="ProtNLM"/>
    </source>
</evidence>
<proteinExistence type="predicted"/>